<reference evidence="4" key="1">
    <citation type="journal article" date="2017" name="Genome Biol.">
        <title>Comparative genomics reveals high biological diversity and specific adaptations in the industrially and medically important fungal genus Aspergillus.</title>
        <authorList>
            <person name="de Vries R.P."/>
            <person name="Riley R."/>
            <person name="Wiebenga A."/>
            <person name="Aguilar-Osorio G."/>
            <person name="Amillis S."/>
            <person name="Uchima C.A."/>
            <person name="Anderluh G."/>
            <person name="Asadollahi M."/>
            <person name="Askin M."/>
            <person name="Barry K."/>
            <person name="Battaglia E."/>
            <person name="Bayram O."/>
            <person name="Benocci T."/>
            <person name="Braus-Stromeyer S.A."/>
            <person name="Caldana C."/>
            <person name="Canovas D."/>
            <person name="Cerqueira G.C."/>
            <person name="Chen F."/>
            <person name="Chen W."/>
            <person name="Choi C."/>
            <person name="Clum A."/>
            <person name="Dos Santos R.A."/>
            <person name="Damasio A.R."/>
            <person name="Diallinas G."/>
            <person name="Emri T."/>
            <person name="Fekete E."/>
            <person name="Flipphi M."/>
            <person name="Freyberg S."/>
            <person name="Gallo A."/>
            <person name="Gournas C."/>
            <person name="Habgood R."/>
            <person name="Hainaut M."/>
            <person name="Harispe M.L."/>
            <person name="Henrissat B."/>
            <person name="Hilden K.S."/>
            <person name="Hope R."/>
            <person name="Hossain A."/>
            <person name="Karabika E."/>
            <person name="Karaffa L."/>
            <person name="Karanyi Z."/>
            <person name="Krasevec N."/>
            <person name="Kuo A."/>
            <person name="Kusch H."/>
            <person name="LaButti K."/>
            <person name="Lagendijk E.L."/>
            <person name="Lapidus A."/>
            <person name="Levasseur A."/>
            <person name="Lindquist E."/>
            <person name="Lipzen A."/>
            <person name="Logrieco A.F."/>
            <person name="MacCabe A."/>
            <person name="Maekelae M.R."/>
            <person name="Malavazi I."/>
            <person name="Melin P."/>
            <person name="Meyer V."/>
            <person name="Mielnichuk N."/>
            <person name="Miskei M."/>
            <person name="Molnar A.P."/>
            <person name="Mule G."/>
            <person name="Ngan C.Y."/>
            <person name="Orejas M."/>
            <person name="Orosz E."/>
            <person name="Ouedraogo J.P."/>
            <person name="Overkamp K.M."/>
            <person name="Park H.-S."/>
            <person name="Perrone G."/>
            <person name="Piumi F."/>
            <person name="Punt P.J."/>
            <person name="Ram A.F."/>
            <person name="Ramon A."/>
            <person name="Rauscher S."/>
            <person name="Record E."/>
            <person name="Riano-Pachon D.M."/>
            <person name="Robert V."/>
            <person name="Roehrig J."/>
            <person name="Ruller R."/>
            <person name="Salamov A."/>
            <person name="Salih N.S."/>
            <person name="Samson R.A."/>
            <person name="Sandor E."/>
            <person name="Sanguinetti M."/>
            <person name="Schuetze T."/>
            <person name="Sepcic K."/>
            <person name="Shelest E."/>
            <person name="Sherlock G."/>
            <person name="Sophianopoulou V."/>
            <person name="Squina F.M."/>
            <person name="Sun H."/>
            <person name="Susca A."/>
            <person name="Todd R.B."/>
            <person name="Tsang A."/>
            <person name="Unkles S.E."/>
            <person name="van de Wiele N."/>
            <person name="van Rossen-Uffink D."/>
            <person name="Oliveira J.V."/>
            <person name="Vesth T.C."/>
            <person name="Visser J."/>
            <person name="Yu J.-H."/>
            <person name="Zhou M."/>
            <person name="Andersen M.R."/>
            <person name="Archer D.B."/>
            <person name="Baker S.E."/>
            <person name="Benoit I."/>
            <person name="Brakhage A.A."/>
            <person name="Braus G.H."/>
            <person name="Fischer R."/>
            <person name="Frisvad J.C."/>
            <person name="Goldman G.H."/>
            <person name="Houbraken J."/>
            <person name="Oakley B."/>
            <person name="Pocsi I."/>
            <person name="Scazzocchio C."/>
            <person name="Seiboth B."/>
            <person name="vanKuyk P.A."/>
            <person name="Wortman J."/>
            <person name="Dyer P.S."/>
            <person name="Grigoriev I.V."/>
        </authorList>
    </citation>
    <scope>NUCLEOTIDE SEQUENCE [LARGE SCALE GENOMIC DNA]</scope>
    <source>
        <strain evidence="4">DTO 134E9</strain>
    </source>
</reference>
<evidence type="ECO:0000256" key="1">
    <source>
        <dbReference type="SAM" id="MobiDB-lite"/>
    </source>
</evidence>
<dbReference type="InterPro" id="IPR019481">
    <property type="entry name" value="TFIIIC_triple_barrel"/>
</dbReference>
<feature type="compositionally biased region" description="Polar residues" evidence="1">
    <location>
        <begin position="202"/>
        <end position="223"/>
    </location>
</feature>
<sequence length="309" mass="33856">MQPHSEPILALDPAMLADPAADSDDSDYEYEYHDTETESVYLNLDLTSLNGPIRPPRRRPESSAPISSASSFDTATTTATSILPSPTEHDDSDRAIPAAERVQILGLHTPNPIVSYQNQIFSCSWADQIGTELFFTHPENSHHAPLTDDTNPDGPTSASSFAIPALKRGKDFDLVAANRVKILGRKANLISSSGPVPDQDGINPQATDSSTTNPRRAGPPTNQSRFLERLMNAKRAKGETDPVRTVYSSKRSQNLELEERLRGWARTEEQVAEIQRLDEAVMHGDTDAMAALENIYAELGGDVAEDHQR</sequence>
<feature type="region of interest" description="Disordered" evidence="1">
    <location>
        <begin position="1"/>
        <end position="34"/>
    </location>
</feature>
<feature type="domain" description="Transcription factor TFIIIC triple barrel" evidence="2">
    <location>
        <begin position="35"/>
        <end position="189"/>
    </location>
</feature>
<feature type="region of interest" description="Disordered" evidence="1">
    <location>
        <begin position="189"/>
        <end position="223"/>
    </location>
</feature>
<dbReference type="AlphaFoldDB" id="A0A1L9R703"/>
<dbReference type="RefSeq" id="XP_040684382.1">
    <property type="nucleotide sequence ID" value="XM_040833718.1"/>
</dbReference>
<accession>A0A1L9R703</accession>
<evidence type="ECO:0000313" key="3">
    <source>
        <dbReference type="EMBL" id="OJJ30705.1"/>
    </source>
</evidence>
<organism evidence="3 4">
    <name type="scientific">Aspergillus wentii DTO 134E9</name>
    <dbReference type="NCBI Taxonomy" id="1073089"/>
    <lineage>
        <taxon>Eukaryota</taxon>
        <taxon>Fungi</taxon>
        <taxon>Dikarya</taxon>
        <taxon>Ascomycota</taxon>
        <taxon>Pezizomycotina</taxon>
        <taxon>Eurotiomycetes</taxon>
        <taxon>Eurotiomycetidae</taxon>
        <taxon>Eurotiales</taxon>
        <taxon>Aspergillaceae</taxon>
        <taxon>Aspergillus</taxon>
        <taxon>Aspergillus subgen. Cremei</taxon>
    </lineage>
</organism>
<dbReference type="Pfam" id="PF10419">
    <property type="entry name" value="TFIIIC_sub6"/>
    <property type="match status" value="1"/>
</dbReference>
<feature type="region of interest" description="Disordered" evidence="1">
    <location>
        <begin position="50"/>
        <end position="75"/>
    </location>
</feature>
<dbReference type="OrthoDB" id="1877767at2759"/>
<keyword evidence="4" id="KW-1185">Reference proteome</keyword>
<evidence type="ECO:0000259" key="2">
    <source>
        <dbReference type="Pfam" id="PF10419"/>
    </source>
</evidence>
<evidence type="ECO:0000313" key="4">
    <source>
        <dbReference type="Proteomes" id="UP000184383"/>
    </source>
</evidence>
<dbReference type="STRING" id="1073089.A0A1L9R703"/>
<feature type="compositionally biased region" description="Low complexity" evidence="1">
    <location>
        <begin position="62"/>
        <end position="75"/>
    </location>
</feature>
<dbReference type="Proteomes" id="UP000184383">
    <property type="component" value="Unassembled WGS sequence"/>
</dbReference>
<proteinExistence type="predicted"/>
<dbReference type="Gene3D" id="2.60.40.4370">
    <property type="match status" value="1"/>
</dbReference>
<protein>
    <recommendedName>
        <fullName evidence="2">Transcription factor TFIIIC triple barrel domain-containing protein</fullName>
    </recommendedName>
</protein>
<gene>
    <name evidence="3" type="ORF">ASPWEDRAFT_32863</name>
</gene>
<dbReference type="EMBL" id="KV878217">
    <property type="protein sequence ID" value="OJJ30705.1"/>
    <property type="molecule type" value="Genomic_DNA"/>
</dbReference>
<name>A0A1L9R703_ASPWE</name>
<feature type="compositionally biased region" description="Low complexity" evidence="1">
    <location>
        <begin position="9"/>
        <end position="20"/>
    </location>
</feature>
<dbReference type="VEuPathDB" id="FungiDB:ASPWEDRAFT_32863"/>
<dbReference type="GeneID" id="63749566"/>